<gene>
    <name evidence="1" type="ORF">SAMN05216456_3651</name>
</gene>
<keyword evidence="2" id="KW-1185">Reference proteome</keyword>
<name>A0A1I7NW00_9HYPH</name>
<dbReference type="AlphaFoldDB" id="A0A1I7NW00"/>
<dbReference type="Gene3D" id="3.90.550.20">
    <property type="match status" value="1"/>
</dbReference>
<proteinExistence type="predicted"/>
<dbReference type="RefSeq" id="WP_139232630.1">
    <property type="nucleotide sequence ID" value="NZ_FPCK01000004.1"/>
</dbReference>
<sequence>MTLPTLVSFWHGPMSWLEALCIASFVRQGHRVEIFAFDRPDNFPHGAVWRDASEILPRADLVFYKGKGTPAVFSDRFRLELMRQAQGVYVDLDLYLVAPIVGPQDYLMAWEKPGSVNSAVLHIPADAPLLGDLLSIFSDQNRPLLEPFLTPMRRWEVAARRLLGERIPPENLQYGATGPMALTHYVRARGLADRVLPSSSFYPIPYERIPPLMQPGSSVDPFVRADTTGIHLWRSQFTARGRAGMPVPPVGSAMADLCRREGIVPN</sequence>
<organism evidence="1 2">
    <name type="scientific">Devosia crocina</name>
    <dbReference type="NCBI Taxonomy" id="429728"/>
    <lineage>
        <taxon>Bacteria</taxon>
        <taxon>Pseudomonadati</taxon>
        <taxon>Pseudomonadota</taxon>
        <taxon>Alphaproteobacteria</taxon>
        <taxon>Hyphomicrobiales</taxon>
        <taxon>Devosiaceae</taxon>
        <taxon>Devosia</taxon>
    </lineage>
</organism>
<dbReference type="EMBL" id="FPCK01000004">
    <property type="protein sequence ID" value="SFV38850.1"/>
    <property type="molecule type" value="Genomic_DNA"/>
</dbReference>
<protein>
    <recommendedName>
        <fullName evidence="3">Glycosyltransferase sugar-binding region containing DXD motif-containing protein</fullName>
    </recommendedName>
</protein>
<evidence type="ECO:0008006" key="3">
    <source>
        <dbReference type="Google" id="ProtNLM"/>
    </source>
</evidence>
<evidence type="ECO:0000313" key="1">
    <source>
        <dbReference type="EMBL" id="SFV38850.1"/>
    </source>
</evidence>
<evidence type="ECO:0000313" key="2">
    <source>
        <dbReference type="Proteomes" id="UP000199074"/>
    </source>
</evidence>
<dbReference type="STRING" id="429728.SAMN05216456_3651"/>
<dbReference type="Proteomes" id="UP000199074">
    <property type="component" value="Unassembled WGS sequence"/>
</dbReference>
<dbReference type="OrthoDB" id="5354021at2"/>
<reference evidence="1 2" key="1">
    <citation type="submission" date="2016-10" db="EMBL/GenBank/DDBJ databases">
        <authorList>
            <person name="de Groot N.N."/>
        </authorList>
    </citation>
    <scope>NUCLEOTIDE SEQUENCE [LARGE SCALE GENOMIC DNA]</scope>
    <source>
        <strain evidence="1 2">IPL20</strain>
    </source>
</reference>
<accession>A0A1I7NW00</accession>